<dbReference type="InterPro" id="IPR033877">
    <property type="entry name" value="Frm2/Hbn1"/>
</dbReference>
<keyword evidence="2" id="KW-0963">Cytoplasm</keyword>
<dbReference type="STRING" id="1122149.FD44_GL001917"/>
<sequence>MSKFYDLQEKRRSIYSLGKNVKQSPDELVSVIQKAIQQAPTAFHSQTVRAVTLFGESNDKLWDIVAKRLKSEVPTEEAYQKTLQKINSFKASFATVMFFTDTDVVADLEKNFPLYADNFYDWSEQGQGIAIYSVWETLAEMDLGANLQHYNPIIDDLVKEAFNIPDNWRLRGQLDFGSIEGSVNEKEFMPESEQFKVFK</sequence>
<dbReference type="Gene3D" id="3.40.109.10">
    <property type="entry name" value="NADH Oxidase"/>
    <property type="match status" value="1"/>
</dbReference>
<evidence type="ECO:0000313" key="5">
    <source>
        <dbReference type="EMBL" id="TDG76217.1"/>
    </source>
</evidence>
<feature type="domain" description="Nitroreductase" evidence="4">
    <location>
        <begin position="10"/>
        <end position="177"/>
    </location>
</feature>
<keyword evidence="3" id="KW-0560">Oxidoreductase</keyword>
<dbReference type="InterPro" id="IPR000415">
    <property type="entry name" value="Nitroreductase-like"/>
</dbReference>
<dbReference type="InterPro" id="IPR029479">
    <property type="entry name" value="Nitroreductase"/>
</dbReference>
<reference evidence="5 6" key="1">
    <citation type="journal article" date="2019" name="Appl. Microbiol. Biotechnol.">
        <title>Uncovering carbohydrate metabolism through a genotype-phenotype association study of 56 lactic acid bacteria genomes.</title>
        <authorList>
            <person name="Buron-Moles G."/>
            <person name="Chailyan A."/>
            <person name="Dolejs I."/>
            <person name="Forster J."/>
            <person name="Miks M.H."/>
        </authorList>
    </citation>
    <scope>NUCLEOTIDE SEQUENCE [LARGE SCALE GENOMIC DNA]</scope>
    <source>
        <strain evidence="5 6">ATCC 49373</strain>
    </source>
</reference>
<dbReference type="SUPFAM" id="SSF55469">
    <property type="entry name" value="FMN-dependent nitroreductase-like"/>
    <property type="match status" value="1"/>
</dbReference>
<protein>
    <recommendedName>
        <fullName evidence="4">Nitroreductase domain-containing protein</fullName>
    </recommendedName>
</protein>
<dbReference type="PANTHER" id="PTHR43035">
    <property type="entry name" value="FATTY ACID REPRESSION MUTANT PROTEIN 2-RELATED"/>
    <property type="match status" value="1"/>
</dbReference>
<dbReference type="Pfam" id="PF00881">
    <property type="entry name" value="Nitroreductase"/>
    <property type="match status" value="1"/>
</dbReference>
<evidence type="ECO:0000256" key="1">
    <source>
        <dbReference type="ARBA" id="ARBA00004496"/>
    </source>
</evidence>
<name>A0A4R5NM07_9LACO</name>
<dbReference type="FunFam" id="3.40.109.10:FF:000001">
    <property type="entry name" value="Nitroreductase family"/>
    <property type="match status" value="1"/>
</dbReference>
<dbReference type="CDD" id="cd02140">
    <property type="entry name" value="Frm2-like"/>
    <property type="match status" value="1"/>
</dbReference>
<dbReference type="OrthoDB" id="9810617at2"/>
<dbReference type="GO" id="GO:0034599">
    <property type="term" value="P:cellular response to oxidative stress"/>
    <property type="evidence" value="ECO:0007669"/>
    <property type="project" value="InterPro"/>
</dbReference>
<accession>A0A4R5NM07</accession>
<evidence type="ECO:0000313" key="6">
    <source>
        <dbReference type="Proteomes" id="UP000294854"/>
    </source>
</evidence>
<dbReference type="PANTHER" id="PTHR43035:SF1">
    <property type="entry name" value="FATTY ACID REPRESSION MUTANT PROTEIN 2-RELATED"/>
    <property type="match status" value="1"/>
</dbReference>
<dbReference type="EMBL" id="PUFO01000061">
    <property type="protein sequence ID" value="TDG76217.1"/>
    <property type="molecule type" value="Genomic_DNA"/>
</dbReference>
<comment type="caution">
    <text evidence="5">The sequence shown here is derived from an EMBL/GenBank/DDBJ whole genome shotgun (WGS) entry which is preliminary data.</text>
</comment>
<dbReference type="Proteomes" id="UP000294854">
    <property type="component" value="Unassembled WGS sequence"/>
</dbReference>
<dbReference type="GO" id="GO:0016491">
    <property type="term" value="F:oxidoreductase activity"/>
    <property type="evidence" value="ECO:0007669"/>
    <property type="project" value="UniProtKB-KW"/>
</dbReference>
<evidence type="ECO:0000256" key="3">
    <source>
        <dbReference type="ARBA" id="ARBA00023002"/>
    </source>
</evidence>
<keyword evidence="6" id="KW-1185">Reference proteome</keyword>
<organism evidence="5 6">
    <name type="scientific">Secundilactobacillus malefermentans</name>
    <dbReference type="NCBI Taxonomy" id="176292"/>
    <lineage>
        <taxon>Bacteria</taxon>
        <taxon>Bacillati</taxon>
        <taxon>Bacillota</taxon>
        <taxon>Bacilli</taxon>
        <taxon>Lactobacillales</taxon>
        <taxon>Lactobacillaceae</taxon>
        <taxon>Secundilactobacillus</taxon>
    </lineage>
</organism>
<comment type="subcellular location">
    <subcellularLocation>
        <location evidence="1">Cytoplasm</location>
    </subcellularLocation>
</comment>
<evidence type="ECO:0000256" key="2">
    <source>
        <dbReference type="ARBA" id="ARBA00022490"/>
    </source>
</evidence>
<dbReference type="AlphaFoldDB" id="A0A4R5NM07"/>
<dbReference type="RefSeq" id="WP_010619833.1">
    <property type="nucleotide sequence ID" value="NZ_CP042371.1"/>
</dbReference>
<dbReference type="GO" id="GO:0005737">
    <property type="term" value="C:cytoplasm"/>
    <property type="evidence" value="ECO:0007669"/>
    <property type="project" value="UniProtKB-SubCell"/>
</dbReference>
<evidence type="ECO:0000259" key="4">
    <source>
        <dbReference type="Pfam" id="PF00881"/>
    </source>
</evidence>
<gene>
    <name evidence="5" type="ORF">C5L31_000830</name>
</gene>
<proteinExistence type="predicted"/>